<dbReference type="AlphaFoldDB" id="A0A8X6Q290"/>
<sequence>EKVVVIKGKQRASTSPSSPP</sequence>
<organism evidence="2 3">
    <name type="scientific">Nephila pilipes</name>
    <name type="common">Giant wood spider</name>
    <name type="synonym">Nephila maculata</name>
    <dbReference type="NCBI Taxonomy" id="299642"/>
    <lineage>
        <taxon>Eukaryota</taxon>
        <taxon>Metazoa</taxon>
        <taxon>Ecdysozoa</taxon>
        <taxon>Arthropoda</taxon>
        <taxon>Chelicerata</taxon>
        <taxon>Arachnida</taxon>
        <taxon>Araneae</taxon>
        <taxon>Araneomorphae</taxon>
        <taxon>Entelegynae</taxon>
        <taxon>Araneoidea</taxon>
        <taxon>Nephilidae</taxon>
        <taxon>Nephila</taxon>
    </lineage>
</organism>
<feature type="region of interest" description="Disordered" evidence="1">
    <location>
        <begin position="1"/>
        <end position="20"/>
    </location>
</feature>
<gene>
    <name evidence="2" type="ORF">NPIL_417931</name>
</gene>
<dbReference type="EMBL" id="BMAW01123097">
    <property type="protein sequence ID" value="GFU01790.1"/>
    <property type="molecule type" value="Genomic_DNA"/>
</dbReference>
<dbReference type="Proteomes" id="UP000887013">
    <property type="component" value="Unassembled WGS sequence"/>
</dbReference>
<evidence type="ECO:0000313" key="3">
    <source>
        <dbReference type="Proteomes" id="UP000887013"/>
    </source>
</evidence>
<feature type="non-terminal residue" evidence="2">
    <location>
        <position position="1"/>
    </location>
</feature>
<proteinExistence type="predicted"/>
<keyword evidence="3" id="KW-1185">Reference proteome</keyword>
<protein>
    <submittedName>
        <fullName evidence="2">Uncharacterized protein</fullName>
    </submittedName>
</protein>
<evidence type="ECO:0000256" key="1">
    <source>
        <dbReference type="SAM" id="MobiDB-lite"/>
    </source>
</evidence>
<evidence type="ECO:0000313" key="2">
    <source>
        <dbReference type="EMBL" id="GFU01790.1"/>
    </source>
</evidence>
<accession>A0A8X6Q290</accession>
<feature type="compositionally biased region" description="Polar residues" evidence="1">
    <location>
        <begin position="11"/>
        <end position="20"/>
    </location>
</feature>
<comment type="caution">
    <text evidence="2">The sequence shown here is derived from an EMBL/GenBank/DDBJ whole genome shotgun (WGS) entry which is preliminary data.</text>
</comment>
<reference evidence="2" key="1">
    <citation type="submission" date="2020-08" db="EMBL/GenBank/DDBJ databases">
        <title>Multicomponent nature underlies the extraordinary mechanical properties of spider dragline silk.</title>
        <authorList>
            <person name="Kono N."/>
            <person name="Nakamura H."/>
            <person name="Mori M."/>
            <person name="Yoshida Y."/>
            <person name="Ohtoshi R."/>
            <person name="Malay A.D."/>
            <person name="Moran D.A.P."/>
            <person name="Tomita M."/>
            <person name="Numata K."/>
            <person name="Arakawa K."/>
        </authorList>
    </citation>
    <scope>NUCLEOTIDE SEQUENCE</scope>
</reference>
<name>A0A8X6Q290_NEPPI</name>